<dbReference type="GO" id="GO:0140078">
    <property type="term" value="F:class I DNA-(apurinic or apyrimidinic site) endonuclease activity"/>
    <property type="evidence" value="ECO:0007669"/>
    <property type="project" value="UniProtKB-EC"/>
</dbReference>
<dbReference type="PANTHER" id="PTHR10359">
    <property type="entry name" value="A/G-SPECIFIC ADENINE GLYCOSYLASE/ENDONUCLEASE III"/>
    <property type="match status" value="1"/>
</dbReference>
<feature type="domain" description="HhH-GPD" evidence="11">
    <location>
        <begin position="39"/>
        <end position="186"/>
    </location>
</feature>
<dbReference type="SMART" id="SM00525">
    <property type="entry name" value="FES"/>
    <property type="match status" value="1"/>
</dbReference>
<keyword evidence="10" id="KW-0238">DNA-binding</keyword>
<dbReference type="GO" id="GO:0006285">
    <property type="term" value="P:base-excision repair, AP site formation"/>
    <property type="evidence" value="ECO:0007669"/>
    <property type="project" value="TreeGrafter"/>
</dbReference>
<dbReference type="EC" id="4.2.99.18" evidence="10"/>
<dbReference type="GeneID" id="83155643"/>
<dbReference type="InterPro" id="IPR005759">
    <property type="entry name" value="Nth"/>
</dbReference>
<comment type="cofactor">
    <cofactor evidence="10">
        <name>[4Fe-4S] cluster</name>
        <dbReference type="ChEBI" id="CHEBI:49883"/>
    </cofactor>
    <text evidence="10">Binds 1 [4Fe-4S] cluster.</text>
</comment>
<evidence type="ECO:0000256" key="8">
    <source>
        <dbReference type="ARBA" id="ARBA00023204"/>
    </source>
</evidence>
<dbReference type="RefSeq" id="WP_015557951.1">
    <property type="nucleotide sequence ID" value="NC_021039.1"/>
</dbReference>
<evidence type="ECO:0000256" key="10">
    <source>
        <dbReference type="HAMAP-Rule" id="MF_00942"/>
    </source>
</evidence>
<reference evidence="12 13" key="1">
    <citation type="submission" date="2010-03" db="EMBL/GenBank/DDBJ databases">
        <title>The genome sequence of Ruminococcus sp. 18P13.</title>
        <authorList>
            <consortium name="metaHIT consortium -- http://www.metahit.eu/"/>
            <person name="Pajon A."/>
            <person name="Turner K."/>
            <person name="Parkhill J."/>
            <person name="Bernalier A."/>
        </authorList>
    </citation>
    <scope>NUCLEOTIDE SEQUENCE [LARGE SCALE GENOMIC DNA]</scope>
    <source>
        <strain evidence="13">DSM 18848 / JCM 17042 / 18P13</strain>
    </source>
</reference>
<dbReference type="PANTHER" id="PTHR10359:SF18">
    <property type="entry name" value="ENDONUCLEASE III"/>
    <property type="match status" value="1"/>
</dbReference>
<evidence type="ECO:0000313" key="13">
    <source>
        <dbReference type="Proteomes" id="UP000007054"/>
    </source>
</evidence>
<dbReference type="GO" id="GO:0019104">
    <property type="term" value="F:DNA N-glycosylase activity"/>
    <property type="evidence" value="ECO:0007669"/>
    <property type="project" value="UniProtKB-UniRule"/>
</dbReference>
<keyword evidence="13" id="KW-1185">Reference proteome</keyword>
<dbReference type="Gene3D" id="1.10.340.30">
    <property type="entry name" value="Hypothetical protein, domain 2"/>
    <property type="match status" value="1"/>
</dbReference>
<comment type="similarity">
    <text evidence="1 10">Belongs to the Nth/MutY family.</text>
</comment>
<sequence length="219" mass="24862">MTGTQCARAVCDRLEQVYPDAVCALHYQKPYELMIAARLSAQCTDARVNIVTRTLFEKYPTLESFANAELTELEQDIRPCGFYHTKAQSIIGMCRRILEVYGGELPHTMEDLLTLPGIGRKTANLLMGDVYGKPAVVTDTHCIRICGRLGLTRHKEPAKVEADLWKVLEPERASDFCHRIVLFGREICRARHPRCEGCPLQDLCPDFHDKFPKRLDKQA</sequence>
<dbReference type="Pfam" id="PF00633">
    <property type="entry name" value="HHH"/>
    <property type="match status" value="1"/>
</dbReference>
<dbReference type="SUPFAM" id="SSF48150">
    <property type="entry name" value="DNA-glycosylase"/>
    <property type="match status" value="1"/>
</dbReference>
<dbReference type="EMBL" id="FP929052">
    <property type="protein sequence ID" value="CBL17044.1"/>
    <property type="molecule type" value="Genomic_DNA"/>
</dbReference>
<dbReference type="BioCyc" id="RCHA213810:RUM_RS04180-MONOMER"/>
<dbReference type="KEGG" id="rch:RUM_08660"/>
<dbReference type="STRING" id="213810.RUM_08660"/>
<dbReference type="InterPro" id="IPR023170">
    <property type="entry name" value="HhH_base_excis_C"/>
</dbReference>
<dbReference type="Pfam" id="PF00730">
    <property type="entry name" value="HhH-GPD"/>
    <property type="match status" value="1"/>
</dbReference>
<dbReference type="PIRSF" id="PIRSF001435">
    <property type="entry name" value="Nth"/>
    <property type="match status" value="1"/>
</dbReference>
<dbReference type="GO" id="GO:0003677">
    <property type="term" value="F:DNA binding"/>
    <property type="evidence" value="ECO:0007669"/>
    <property type="project" value="UniProtKB-UniRule"/>
</dbReference>
<dbReference type="Pfam" id="PF10576">
    <property type="entry name" value="EndIII_4Fe-2S"/>
    <property type="match status" value="1"/>
</dbReference>
<evidence type="ECO:0000256" key="4">
    <source>
        <dbReference type="ARBA" id="ARBA00022763"/>
    </source>
</evidence>
<dbReference type="OrthoDB" id="9800977at2"/>
<evidence type="ECO:0000256" key="7">
    <source>
        <dbReference type="ARBA" id="ARBA00023014"/>
    </source>
</evidence>
<dbReference type="HAMAP" id="MF_00942">
    <property type="entry name" value="Nth"/>
    <property type="match status" value="1"/>
</dbReference>
<dbReference type="GO" id="GO:0051539">
    <property type="term" value="F:4 iron, 4 sulfur cluster binding"/>
    <property type="evidence" value="ECO:0007669"/>
    <property type="project" value="UniProtKB-UniRule"/>
</dbReference>
<dbReference type="NCBIfam" id="TIGR01083">
    <property type="entry name" value="nth"/>
    <property type="match status" value="1"/>
</dbReference>
<evidence type="ECO:0000256" key="1">
    <source>
        <dbReference type="ARBA" id="ARBA00008343"/>
    </source>
</evidence>
<dbReference type="InterPro" id="IPR003265">
    <property type="entry name" value="HhH-GPD_domain"/>
</dbReference>
<evidence type="ECO:0000256" key="9">
    <source>
        <dbReference type="ARBA" id="ARBA00023295"/>
    </source>
</evidence>
<keyword evidence="6 10" id="KW-0408">Iron</keyword>
<dbReference type="Gene3D" id="1.10.1670.10">
    <property type="entry name" value="Helix-hairpin-Helix base-excision DNA repair enzymes (C-terminal)"/>
    <property type="match status" value="1"/>
</dbReference>
<dbReference type="PROSITE" id="PS01155">
    <property type="entry name" value="ENDONUCLEASE_III_2"/>
    <property type="match status" value="1"/>
</dbReference>
<dbReference type="AlphaFoldDB" id="D4LBP9"/>
<keyword evidence="12" id="KW-0540">Nuclease</keyword>
<dbReference type="PATRIC" id="fig|213810.4.peg.779"/>
<dbReference type="SMART" id="SM00478">
    <property type="entry name" value="ENDO3c"/>
    <property type="match status" value="1"/>
</dbReference>
<dbReference type="FunFam" id="1.10.340.30:FF:000001">
    <property type="entry name" value="Endonuclease III"/>
    <property type="match status" value="1"/>
</dbReference>
<accession>D4LBP9</accession>
<dbReference type="CDD" id="cd00056">
    <property type="entry name" value="ENDO3c"/>
    <property type="match status" value="1"/>
</dbReference>
<dbReference type="InterPro" id="IPR011257">
    <property type="entry name" value="DNA_glycosylase"/>
</dbReference>
<proteinExistence type="inferred from homology"/>
<comment type="catalytic activity">
    <reaction evidence="10">
        <text>2'-deoxyribonucleotide-(2'-deoxyribose 5'-phosphate)-2'-deoxyribonucleotide-DNA = a 3'-end 2'-deoxyribonucleotide-(2,3-dehydro-2,3-deoxyribose 5'-phosphate)-DNA + a 5'-end 5'-phospho-2'-deoxyribonucleoside-DNA + H(+)</text>
        <dbReference type="Rhea" id="RHEA:66592"/>
        <dbReference type="Rhea" id="RHEA-COMP:13180"/>
        <dbReference type="Rhea" id="RHEA-COMP:16897"/>
        <dbReference type="Rhea" id="RHEA-COMP:17067"/>
        <dbReference type="ChEBI" id="CHEBI:15378"/>
        <dbReference type="ChEBI" id="CHEBI:136412"/>
        <dbReference type="ChEBI" id="CHEBI:157695"/>
        <dbReference type="ChEBI" id="CHEBI:167181"/>
        <dbReference type="EC" id="4.2.99.18"/>
    </reaction>
</comment>
<keyword evidence="12" id="KW-0255">Endonuclease</keyword>
<keyword evidence="10 12" id="KW-0456">Lyase</keyword>
<feature type="binding site" evidence="10">
    <location>
        <position position="204"/>
    </location>
    <ligand>
        <name>[4Fe-4S] cluster</name>
        <dbReference type="ChEBI" id="CHEBI:49883"/>
    </ligand>
</feature>
<keyword evidence="8 10" id="KW-0234">DNA repair</keyword>
<evidence type="ECO:0000256" key="6">
    <source>
        <dbReference type="ARBA" id="ARBA00023004"/>
    </source>
</evidence>
<comment type="function">
    <text evidence="10">DNA repair enzyme that has both DNA N-glycosylase activity and AP-lyase activity. The DNA N-glycosylase activity releases various damaged pyrimidines from DNA by cleaving the N-glycosidic bond, leaving an AP (apurinic/apyrimidinic) site. The AP-lyase activity cleaves the phosphodiester bond 3' to the AP site by a beta-elimination, leaving a 3'-terminal unsaturated sugar and a product with a terminal 5'-phosphate.</text>
</comment>
<dbReference type="Proteomes" id="UP000007054">
    <property type="component" value="Chromosome"/>
</dbReference>
<keyword evidence="3 10" id="KW-0479">Metal-binding</keyword>
<keyword evidence="7 10" id="KW-0411">Iron-sulfur</keyword>
<evidence type="ECO:0000313" key="12">
    <source>
        <dbReference type="EMBL" id="CBL17044.1"/>
    </source>
</evidence>
<keyword evidence="2 10" id="KW-0004">4Fe-4S</keyword>
<feature type="binding site" evidence="10">
    <location>
        <position position="195"/>
    </location>
    <ligand>
        <name>[4Fe-4S] cluster</name>
        <dbReference type="ChEBI" id="CHEBI:49883"/>
    </ligand>
</feature>
<dbReference type="InterPro" id="IPR003651">
    <property type="entry name" value="Endonuclease3_FeS-loop_motif"/>
</dbReference>
<evidence type="ECO:0000256" key="5">
    <source>
        <dbReference type="ARBA" id="ARBA00022801"/>
    </source>
</evidence>
<keyword evidence="9 10" id="KW-0326">Glycosidase</keyword>
<name>D4LBP9_RUMC1</name>
<evidence type="ECO:0000259" key="11">
    <source>
        <dbReference type="SMART" id="SM00478"/>
    </source>
</evidence>
<dbReference type="InterPro" id="IPR000445">
    <property type="entry name" value="HhH_motif"/>
</dbReference>
<organism evidence="12 13">
    <name type="scientific">Ruminococcus champanellensis (strain DSM 18848 / JCM 17042 / KCTC 15320 / 18P13)</name>
    <dbReference type="NCBI Taxonomy" id="213810"/>
    <lineage>
        <taxon>Bacteria</taxon>
        <taxon>Bacillati</taxon>
        <taxon>Bacillota</taxon>
        <taxon>Clostridia</taxon>
        <taxon>Eubacteriales</taxon>
        <taxon>Oscillospiraceae</taxon>
        <taxon>Ruminococcus</taxon>
    </lineage>
</organism>
<keyword evidence="5 10" id="KW-0378">Hydrolase</keyword>
<feature type="binding site" evidence="10">
    <location>
        <position position="188"/>
    </location>
    <ligand>
        <name>[4Fe-4S] cluster</name>
        <dbReference type="ChEBI" id="CHEBI:49883"/>
    </ligand>
</feature>
<keyword evidence="4 10" id="KW-0227">DNA damage</keyword>
<protein>
    <recommendedName>
        <fullName evidence="10">Endonuclease III</fullName>
        <ecNumber evidence="10">4.2.99.18</ecNumber>
    </recommendedName>
    <alternativeName>
        <fullName evidence="10">DNA-(apurinic or apyrimidinic site) lyase</fullName>
    </alternativeName>
</protein>
<evidence type="ECO:0000256" key="2">
    <source>
        <dbReference type="ARBA" id="ARBA00022485"/>
    </source>
</evidence>
<dbReference type="InterPro" id="IPR004036">
    <property type="entry name" value="Endonuclease-III-like_CS2"/>
</dbReference>
<dbReference type="GO" id="GO:0046872">
    <property type="term" value="F:metal ion binding"/>
    <property type="evidence" value="ECO:0007669"/>
    <property type="project" value="UniProtKB-KW"/>
</dbReference>
<gene>
    <name evidence="10" type="primary">nth</name>
    <name evidence="12" type="ordered locus">RUM_08660</name>
</gene>
<evidence type="ECO:0000256" key="3">
    <source>
        <dbReference type="ARBA" id="ARBA00022723"/>
    </source>
</evidence>
<dbReference type="HOGENOM" id="CLU_012862_3_3_9"/>
<feature type="binding site" evidence="10">
    <location>
        <position position="198"/>
    </location>
    <ligand>
        <name>[4Fe-4S] cluster</name>
        <dbReference type="ChEBI" id="CHEBI:49883"/>
    </ligand>
</feature>